<dbReference type="OMA" id="PEPDRWF"/>
<proteinExistence type="predicted"/>
<feature type="domain" description="4Fe-4S Wbl-type" evidence="1">
    <location>
        <begin position="26"/>
        <end position="83"/>
    </location>
</feature>
<dbReference type="AlphaFoldDB" id="A0A076F222"/>
<evidence type="ECO:0000313" key="3">
    <source>
        <dbReference type="Proteomes" id="UP000028488"/>
    </source>
</evidence>
<gene>
    <name evidence="2" type="ORF">EP51_36290</name>
</gene>
<dbReference type="PROSITE" id="PS51674">
    <property type="entry name" value="4FE4S_WBL"/>
    <property type="match status" value="1"/>
</dbReference>
<protein>
    <submittedName>
        <fullName evidence="2">Transcriptional regulator</fullName>
    </submittedName>
</protein>
<name>A0A076F222_RHOOP</name>
<dbReference type="eggNOG" id="ENOG5031T4P">
    <property type="taxonomic scope" value="Bacteria"/>
</dbReference>
<evidence type="ECO:0000313" key="2">
    <source>
        <dbReference type="EMBL" id="AII09809.1"/>
    </source>
</evidence>
<sequence length="86" mass="9661">MTDVLDTSLSTLLPASDDPAGWVNAACRADPEPDRWFPFPTEDFAYARDVCHHCALRTRCELFARATGQTGVWGGKEFDRGREKRT</sequence>
<evidence type="ECO:0000259" key="1">
    <source>
        <dbReference type="PROSITE" id="PS51674"/>
    </source>
</evidence>
<organism evidence="2 3">
    <name type="scientific">Rhodococcus opacus</name>
    <name type="common">Nocardia opaca</name>
    <dbReference type="NCBI Taxonomy" id="37919"/>
    <lineage>
        <taxon>Bacteria</taxon>
        <taxon>Bacillati</taxon>
        <taxon>Actinomycetota</taxon>
        <taxon>Actinomycetes</taxon>
        <taxon>Mycobacteriales</taxon>
        <taxon>Nocardiaceae</taxon>
        <taxon>Rhodococcus</taxon>
    </lineage>
</organism>
<dbReference type="Proteomes" id="UP000028488">
    <property type="component" value="Chromosome"/>
</dbReference>
<dbReference type="RefSeq" id="WP_012688276.1">
    <property type="nucleotide sequence ID" value="NZ_CP008947.1"/>
</dbReference>
<reference evidence="2 3" key="1">
    <citation type="submission" date="2014-07" db="EMBL/GenBank/DDBJ databases">
        <title>Genome Sequence of Rhodococcus opacus Strain R7, a Biodegrader of Mono- and Polycyclic Aromatic Hydrocarbons.</title>
        <authorList>
            <person name="Di Gennaro P."/>
            <person name="Zampolli J."/>
            <person name="Presti I."/>
            <person name="Cappelletti M."/>
            <person name="D'Ursi P."/>
            <person name="Orro A."/>
            <person name="Mezzelani A."/>
            <person name="Milanesi L."/>
        </authorList>
    </citation>
    <scope>NUCLEOTIDE SEQUENCE [LARGE SCALE GENOMIC DNA]</scope>
    <source>
        <strain evidence="2 3">R7</strain>
    </source>
</reference>
<dbReference type="Pfam" id="PF02467">
    <property type="entry name" value="Whib"/>
    <property type="match status" value="1"/>
</dbReference>
<dbReference type="EMBL" id="CP008947">
    <property type="protein sequence ID" value="AII09809.1"/>
    <property type="molecule type" value="Genomic_DNA"/>
</dbReference>
<accession>A0A076F222</accession>
<dbReference type="InterPro" id="IPR034768">
    <property type="entry name" value="4FE4S_WBL"/>
</dbReference>